<organism evidence="2 3">
    <name type="scientific">candidate division TA06 bacterium 34_109</name>
    <dbReference type="NCBI Taxonomy" id="1635277"/>
    <lineage>
        <taxon>Bacteria</taxon>
        <taxon>Bacteria division TA06</taxon>
    </lineage>
</organism>
<keyword evidence="1" id="KW-0472">Membrane</keyword>
<protein>
    <submittedName>
        <fullName evidence="2">Uncharacterized protein</fullName>
    </submittedName>
</protein>
<keyword evidence="1" id="KW-1133">Transmembrane helix</keyword>
<feature type="transmembrane region" description="Helical" evidence="1">
    <location>
        <begin position="6"/>
        <end position="24"/>
    </location>
</feature>
<dbReference type="EMBL" id="LGGX01000003">
    <property type="protein sequence ID" value="KUK87579.1"/>
    <property type="molecule type" value="Genomic_DNA"/>
</dbReference>
<sequence length="118" mass="14775">MKNNRFYKILTLLIFISIILGLFLKPPNFNCKKKHKTTKEYILLTSLSLKNRIDRFYQEEDYYPYDLRRFQRYFDVKLDSFFEYQSFFRDYRLKLKYSFDDTFLIFTKDSILKEVYEE</sequence>
<proteinExistence type="predicted"/>
<comment type="caution">
    <text evidence="2">The sequence shown here is derived from an EMBL/GenBank/DDBJ whole genome shotgun (WGS) entry which is preliminary data.</text>
</comment>
<dbReference type="AlphaFoldDB" id="A0A117M6V4"/>
<accession>A0A117M6V4</accession>
<reference evidence="3" key="1">
    <citation type="journal article" date="2015" name="MBio">
        <title>Genome-Resolved Metagenomic Analysis Reveals Roles for Candidate Phyla and Other Microbial Community Members in Biogeochemical Transformations in Oil Reservoirs.</title>
        <authorList>
            <person name="Hu P."/>
            <person name="Tom L."/>
            <person name="Singh A."/>
            <person name="Thomas B.C."/>
            <person name="Baker B.J."/>
            <person name="Piceno Y.M."/>
            <person name="Andersen G.L."/>
            <person name="Banfield J.F."/>
        </authorList>
    </citation>
    <scope>NUCLEOTIDE SEQUENCE [LARGE SCALE GENOMIC DNA]</scope>
</reference>
<evidence type="ECO:0000256" key="1">
    <source>
        <dbReference type="SAM" id="Phobius"/>
    </source>
</evidence>
<evidence type="ECO:0000313" key="3">
    <source>
        <dbReference type="Proteomes" id="UP000053467"/>
    </source>
</evidence>
<evidence type="ECO:0000313" key="2">
    <source>
        <dbReference type="EMBL" id="KUK87579.1"/>
    </source>
</evidence>
<gene>
    <name evidence="2" type="ORF">XE03_0470</name>
</gene>
<name>A0A117M6V4_UNCT6</name>
<keyword evidence="1" id="KW-0812">Transmembrane</keyword>
<dbReference type="Proteomes" id="UP000053467">
    <property type="component" value="Unassembled WGS sequence"/>
</dbReference>